<evidence type="ECO:0000313" key="3">
    <source>
        <dbReference type="RefSeq" id="XP_030747697.1"/>
    </source>
</evidence>
<dbReference type="InParanoid" id="A0A6J2X908"/>
<dbReference type="PROSITE" id="PS51419">
    <property type="entry name" value="RAB"/>
    <property type="match status" value="1"/>
</dbReference>
<dbReference type="RefSeq" id="XP_030747697.1">
    <property type="nucleotide sequence ID" value="XM_030891837.1"/>
</dbReference>
<evidence type="ECO:0000313" key="2">
    <source>
        <dbReference type="Proteomes" id="UP000504635"/>
    </source>
</evidence>
<dbReference type="InterPro" id="IPR040385">
    <property type="entry name" value="RABL6"/>
</dbReference>
<feature type="region of interest" description="Disordered" evidence="1">
    <location>
        <begin position="1"/>
        <end position="27"/>
    </location>
</feature>
<evidence type="ECO:0000256" key="1">
    <source>
        <dbReference type="SAM" id="MobiDB-lite"/>
    </source>
</evidence>
<dbReference type="AlphaFoldDB" id="A0A6J2X908"/>
<dbReference type="KEGG" id="soy:115876154"/>
<proteinExistence type="predicted"/>
<name>A0A6J2X908_SITOR</name>
<dbReference type="PRINTS" id="PR00449">
    <property type="entry name" value="RASTRNSFRMNG"/>
</dbReference>
<dbReference type="Proteomes" id="UP000504635">
    <property type="component" value="Unplaced"/>
</dbReference>
<feature type="region of interest" description="Disordered" evidence="1">
    <location>
        <begin position="551"/>
        <end position="646"/>
    </location>
</feature>
<dbReference type="PANTHER" id="PTHR14932:SF1">
    <property type="entry name" value="RAB-LIKE PROTEIN 6"/>
    <property type="match status" value="1"/>
</dbReference>
<feature type="compositionally biased region" description="Low complexity" evidence="1">
    <location>
        <begin position="559"/>
        <end position="577"/>
    </location>
</feature>
<dbReference type="SMART" id="SM00175">
    <property type="entry name" value="RAB"/>
    <property type="match status" value="1"/>
</dbReference>
<reference evidence="3" key="1">
    <citation type="submission" date="2025-08" db="UniProtKB">
        <authorList>
            <consortium name="RefSeq"/>
        </authorList>
    </citation>
    <scope>IDENTIFICATION</scope>
    <source>
        <tissue evidence="3">Gonads</tissue>
    </source>
</reference>
<dbReference type="GeneID" id="115876154"/>
<protein>
    <submittedName>
        <fullName evidence="3">Rab-like protein 6</fullName>
    </submittedName>
</protein>
<dbReference type="Pfam" id="PF08477">
    <property type="entry name" value="Roc"/>
    <property type="match status" value="1"/>
</dbReference>
<dbReference type="GO" id="GO:0005634">
    <property type="term" value="C:nucleus"/>
    <property type="evidence" value="ECO:0007669"/>
    <property type="project" value="TreeGrafter"/>
</dbReference>
<dbReference type="OrthoDB" id="207081at2759"/>
<dbReference type="PANTHER" id="PTHR14932">
    <property type="entry name" value="RAS GTPASE-RELATED"/>
    <property type="match status" value="1"/>
</dbReference>
<dbReference type="Gene3D" id="3.40.50.300">
    <property type="entry name" value="P-loop containing nucleotide triphosphate hydrolases"/>
    <property type="match status" value="1"/>
</dbReference>
<feature type="region of interest" description="Disordered" evidence="1">
    <location>
        <begin position="398"/>
        <end position="420"/>
    </location>
</feature>
<sequence length="646" mass="72364">MFSAIKRLTSKGDGPSSNNVGSKSPNVQAMSSSLQRKFAKGIQYNMKIVIKGDRNVGKTCLFYRLQGKKFVEEYIPTDEIQVASIQWNYKATDDIVKVEVWDVVDRGKKKKHFDGLKLENSQLEMPEEAALDAEFLDVYKGTNGVIIMLDLTKSWTFDYVQRELPKIPSHIPVIILSNHCDMSHHRTVTADHINFYIESIAGTRSAQVRHTESSMRNGFGLKFLHKFFNLPFLQLQKESYLRQIERNTQETNATIQELDMFADSDEANYAKFLDNLVKKRREIADSNANIPPSPVVEKTGVIDMKRSQSCSIVLGAGKPIPYGNVPQTSAKPSSTSQVAKSISMNAFGLTAKSPLEGDVADGLLDVKRQEGNAIASVEEFCPDGGHLGGFLDDVQFSSNQGPSRIVENEESDSDTDTGNPLVSELQEDFEPDEVSLSKPSRIVRRPETVYSAPARVVKSEGSSDHEVEKTIPEDYDMKQTNDEFDSTINSEISELTSDVYDAWIGTDTKWRRSPEGGEDNSMVSQTFDYSNNSAIYDDSTSVTSSNVHMELLTSKKTPSSSNISVQSESEDTQTSSSVKKEKKHKEKTEKKEKHKKKKSKDKDKDKEKSEKKHRRKSRGDPSHRDELEEFLNGSNSPPIDTAYEAI</sequence>
<dbReference type="SUPFAM" id="SSF52540">
    <property type="entry name" value="P-loop containing nucleoside triphosphate hydrolases"/>
    <property type="match status" value="1"/>
</dbReference>
<dbReference type="InterPro" id="IPR027417">
    <property type="entry name" value="P-loop_NTPase"/>
</dbReference>
<dbReference type="GO" id="GO:0005525">
    <property type="term" value="F:GTP binding"/>
    <property type="evidence" value="ECO:0007669"/>
    <property type="project" value="InterPro"/>
</dbReference>
<dbReference type="GO" id="GO:0005829">
    <property type="term" value="C:cytosol"/>
    <property type="evidence" value="ECO:0007669"/>
    <property type="project" value="TreeGrafter"/>
</dbReference>
<accession>A0A6J2X908</accession>
<organism evidence="2 3">
    <name type="scientific">Sitophilus oryzae</name>
    <name type="common">Rice weevil</name>
    <name type="synonym">Curculio oryzae</name>
    <dbReference type="NCBI Taxonomy" id="7048"/>
    <lineage>
        <taxon>Eukaryota</taxon>
        <taxon>Metazoa</taxon>
        <taxon>Ecdysozoa</taxon>
        <taxon>Arthropoda</taxon>
        <taxon>Hexapoda</taxon>
        <taxon>Insecta</taxon>
        <taxon>Pterygota</taxon>
        <taxon>Neoptera</taxon>
        <taxon>Endopterygota</taxon>
        <taxon>Coleoptera</taxon>
        <taxon>Polyphaga</taxon>
        <taxon>Cucujiformia</taxon>
        <taxon>Curculionidae</taxon>
        <taxon>Dryophthorinae</taxon>
        <taxon>Sitophilus</taxon>
    </lineage>
</organism>
<keyword evidence="2" id="KW-1185">Reference proteome</keyword>
<feature type="compositionally biased region" description="Basic and acidic residues" evidence="1">
    <location>
        <begin position="600"/>
        <end position="610"/>
    </location>
</feature>
<feature type="compositionally biased region" description="Polar residues" evidence="1">
    <location>
        <begin position="15"/>
        <end position="27"/>
    </location>
</feature>
<gene>
    <name evidence="3" type="primary">LOC115876154</name>
</gene>